<evidence type="ECO:0000313" key="3">
    <source>
        <dbReference type="Proteomes" id="UP000199283"/>
    </source>
</evidence>
<dbReference type="RefSeq" id="WP_092760969.1">
    <property type="nucleotide sequence ID" value="NZ_FNZQ01000001.1"/>
</dbReference>
<organism evidence="2 3">
    <name type="scientific">Jannaschia helgolandensis</name>
    <dbReference type="NCBI Taxonomy" id="188906"/>
    <lineage>
        <taxon>Bacteria</taxon>
        <taxon>Pseudomonadati</taxon>
        <taxon>Pseudomonadota</taxon>
        <taxon>Alphaproteobacteria</taxon>
        <taxon>Rhodobacterales</taxon>
        <taxon>Roseobacteraceae</taxon>
        <taxon>Jannaschia</taxon>
    </lineage>
</organism>
<proteinExistence type="predicted"/>
<name>A0A1H7JLD9_9RHOB</name>
<dbReference type="STRING" id="188906.SAMN04488526_1404"/>
<dbReference type="AlphaFoldDB" id="A0A1H7JLD9"/>
<gene>
    <name evidence="2" type="ORF">SAMN04488526_1404</name>
</gene>
<dbReference type="EMBL" id="FNZQ01000001">
    <property type="protein sequence ID" value="SEK75244.1"/>
    <property type="molecule type" value="Genomic_DNA"/>
</dbReference>
<sequence length="186" mass="20176">MRHRLTFFTRRGPFRPLSGLMASALLILINAAPLAAQIRLVEVGIACPDFREGVIIEAPGTTSGFVRRIQGINFDLPGRSLPAAPGFGFGFRTEVEGDTPVKARMITRHPPMGPDGITEQAYSITLPAGGQTYGRIYRFDYGYELLVGTWTLAVEVEGKTVVSVDFTVTDGPYARVDAACGIRLQS</sequence>
<protein>
    <recommendedName>
        <fullName evidence="1">DUF3859 domain-containing protein</fullName>
    </recommendedName>
</protein>
<dbReference type="Pfam" id="PF12975">
    <property type="entry name" value="DUF3859"/>
    <property type="match status" value="1"/>
</dbReference>
<reference evidence="2 3" key="1">
    <citation type="submission" date="2016-10" db="EMBL/GenBank/DDBJ databases">
        <authorList>
            <person name="de Groot N.N."/>
        </authorList>
    </citation>
    <scope>NUCLEOTIDE SEQUENCE [LARGE SCALE GENOMIC DNA]</scope>
    <source>
        <strain evidence="2 3">DSM 14858</strain>
    </source>
</reference>
<dbReference type="Proteomes" id="UP000199283">
    <property type="component" value="Unassembled WGS sequence"/>
</dbReference>
<dbReference type="InterPro" id="IPR024331">
    <property type="entry name" value="DUF3859"/>
</dbReference>
<evidence type="ECO:0000259" key="1">
    <source>
        <dbReference type="Pfam" id="PF12975"/>
    </source>
</evidence>
<dbReference type="Gene3D" id="2.60.40.2390">
    <property type="match status" value="1"/>
</dbReference>
<accession>A0A1H7JLD9</accession>
<feature type="domain" description="DUF3859" evidence="1">
    <location>
        <begin position="57"/>
        <end position="168"/>
    </location>
</feature>
<keyword evidence="3" id="KW-1185">Reference proteome</keyword>
<evidence type="ECO:0000313" key="2">
    <source>
        <dbReference type="EMBL" id="SEK75244.1"/>
    </source>
</evidence>